<evidence type="ECO:0000256" key="2">
    <source>
        <dbReference type="SAM" id="SignalP"/>
    </source>
</evidence>
<evidence type="ECO:0000256" key="1">
    <source>
        <dbReference type="SAM" id="Phobius"/>
    </source>
</evidence>
<feature type="chain" id="PRO_5024319453" evidence="2">
    <location>
        <begin position="24"/>
        <end position="463"/>
    </location>
</feature>
<keyword evidence="2" id="KW-0732">Signal</keyword>
<feature type="transmembrane region" description="Helical" evidence="1">
    <location>
        <begin position="431"/>
        <end position="452"/>
    </location>
</feature>
<dbReference type="AlphaFoldDB" id="A0A5N0TGA2"/>
<gene>
    <name evidence="3" type="ORF">F3N42_00785</name>
</gene>
<organism evidence="3 4">
    <name type="scientific">Marinihelvus fidelis</name>
    <dbReference type="NCBI Taxonomy" id="2613842"/>
    <lineage>
        <taxon>Bacteria</taxon>
        <taxon>Pseudomonadati</taxon>
        <taxon>Pseudomonadota</taxon>
        <taxon>Gammaproteobacteria</taxon>
        <taxon>Chromatiales</taxon>
        <taxon>Wenzhouxiangellaceae</taxon>
        <taxon>Marinihelvus</taxon>
    </lineage>
</organism>
<keyword evidence="1" id="KW-0812">Transmembrane</keyword>
<dbReference type="Proteomes" id="UP000325372">
    <property type="component" value="Unassembled WGS sequence"/>
</dbReference>
<name>A0A5N0TGA2_9GAMM</name>
<dbReference type="InterPro" id="IPR025060">
    <property type="entry name" value="DUF3999"/>
</dbReference>
<keyword evidence="4" id="KW-1185">Reference proteome</keyword>
<evidence type="ECO:0000313" key="4">
    <source>
        <dbReference type="Proteomes" id="UP000325372"/>
    </source>
</evidence>
<keyword evidence="1" id="KW-0472">Membrane</keyword>
<evidence type="ECO:0000313" key="3">
    <source>
        <dbReference type="EMBL" id="KAA9134115.1"/>
    </source>
</evidence>
<accession>A0A5N0TGA2</accession>
<comment type="caution">
    <text evidence="3">The sequence shown here is derived from an EMBL/GenBank/DDBJ whole genome shotgun (WGS) entry which is preliminary data.</text>
</comment>
<protein>
    <submittedName>
        <fullName evidence="3">DUF3999 domain-containing protein</fullName>
    </submittedName>
</protein>
<reference evidence="3 4" key="1">
    <citation type="submission" date="2019-09" db="EMBL/GenBank/DDBJ databases">
        <title>Wenzhouxiangella sp. Genome sequencing and assembly.</title>
        <authorList>
            <person name="Zhang R."/>
        </authorList>
    </citation>
    <scope>NUCLEOTIDE SEQUENCE [LARGE SCALE GENOMIC DNA]</scope>
    <source>
        <strain evidence="3 4">W260</strain>
    </source>
</reference>
<proteinExistence type="predicted"/>
<keyword evidence="1" id="KW-1133">Transmembrane helix</keyword>
<feature type="signal peptide" evidence="2">
    <location>
        <begin position="1"/>
        <end position="23"/>
    </location>
</feature>
<sequence length="463" mass="50244">MTVKPLLTLLLAGLAAMPAPAVAQVPARDDYAWHFPVEVTQAGEYQVVDIPLAVYRSAHDASLRDLGIYNGVGQAVPRIIERPGDDAEVLESLTPLGVIPLYGEVAESQRRLNVLMQLDEPGTTLQFRSVVPEPTEPGQQLQALIVDLREHEERISGLAFTWSGAADGFIGTVIVEQGDDLADWRPLARGTLAELAFEEARIEENRVGVDGPIGDYLRVTWRDMPAGWRPATITAIRHDRGPAAERDWLELEPREAGEDGREFTFDAGGYLPVDRLELVLPGGNGVVRAAVYAREGSEGPWRHVHEGVFYRVNTSGTVLQSGAGAIVPSRADHWRVRVLSGQVNGAPVLRLGWRPERLLFLAQGDGPFTLATGRARDQGEQFPQQRLLGDNALFSMLGQAGEPSLAVLGARQAGAGEIALAAEPDWSWKTVLVWIGLFAAVGIVGYLVLSLLRESDATKVSDT</sequence>
<dbReference type="EMBL" id="VYXP01000001">
    <property type="protein sequence ID" value="KAA9134115.1"/>
    <property type="molecule type" value="Genomic_DNA"/>
</dbReference>
<dbReference type="Pfam" id="PF13163">
    <property type="entry name" value="DUF3999"/>
    <property type="match status" value="1"/>
</dbReference>
<dbReference type="RefSeq" id="WP_150862465.1">
    <property type="nucleotide sequence ID" value="NZ_VYXP01000001.1"/>
</dbReference>